<sequence>MSRCREQFLTFPIRDRCATFSSFLARVYFDRKNPLCNVEKTIKMESPRIALADILRTCGFQGYYIQWQRFQQPLIYGKLPSFLLGTRTIRQQASTSLKR</sequence>
<gene>
    <name evidence="1" type="ORF">CVT26_008032</name>
</gene>
<evidence type="ECO:0000313" key="1">
    <source>
        <dbReference type="EMBL" id="PPR03183.1"/>
    </source>
</evidence>
<name>A0A409YJF7_9AGAR</name>
<proteinExistence type="predicted"/>
<dbReference type="Proteomes" id="UP000284706">
    <property type="component" value="Unassembled WGS sequence"/>
</dbReference>
<accession>A0A409YJF7</accession>
<keyword evidence="2" id="KW-1185">Reference proteome</keyword>
<dbReference type="EMBL" id="NHYE01000765">
    <property type="protein sequence ID" value="PPR03183.1"/>
    <property type="molecule type" value="Genomic_DNA"/>
</dbReference>
<dbReference type="AlphaFoldDB" id="A0A409YJF7"/>
<organism evidence="1 2">
    <name type="scientific">Gymnopilus dilepis</name>
    <dbReference type="NCBI Taxonomy" id="231916"/>
    <lineage>
        <taxon>Eukaryota</taxon>
        <taxon>Fungi</taxon>
        <taxon>Dikarya</taxon>
        <taxon>Basidiomycota</taxon>
        <taxon>Agaricomycotina</taxon>
        <taxon>Agaricomycetes</taxon>
        <taxon>Agaricomycetidae</taxon>
        <taxon>Agaricales</taxon>
        <taxon>Agaricineae</taxon>
        <taxon>Hymenogastraceae</taxon>
        <taxon>Gymnopilus</taxon>
    </lineage>
</organism>
<evidence type="ECO:0000313" key="2">
    <source>
        <dbReference type="Proteomes" id="UP000284706"/>
    </source>
</evidence>
<protein>
    <submittedName>
        <fullName evidence="1">Uncharacterized protein</fullName>
    </submittedName>
</protein>
<dbReference type="InParanoid" id="A0A409YJF7"/>
<reference evidence="1 2" key="1">
    <citation type="journal article" date="2018" name="Evol. Lett.">
        <title>Horizontal gene cluster transfer increased hallucinogenic mushroom diversity.</title>
        <authorList>
            <person name="Reynolds H.T."/>
            <person name="Vijayakumar V."/>
            <person name="Gluck-Thaler E."/>
            <person name="Korotkin H.B."/>
            <person name="Matheny P.B."/>
            <person name="Slot J.C."/>
        </authorList>
    </citation>
    <scope>NUCLEOTIDE SEQUENCE [LARGE SCALE GENOMIC DNA]</scope>
    <source>
        <strain evidence="1 2">SRW20</strain>
    </source>
</reference>
<comment type="caution">
    <text evidence="1">The sequence shown here is derived from an EMBL/GenBank/DDBJ whole genome shotgun (WGS) entry which is preliminary data.</text>
</comment>